<keyword evidence="3" id="KW-1185">Reference proteome</keyword>
<evidence type="ECO:0000313" key="3">
    <source>
        <dbReference type="Proteomes" id="UP000811619"/>
    </source>
</evidence>
<evidence type="ECO:0000256" key="1">
    <source>
        <dbReference type="SAM" id="MobiDB-lite"/>
    </source>
</evidence>
<reference evidence="2" key="1">
    <citation type="journal article" date="2020" name="bioRxiv">
        <title>Whole genome comparisons of ergot fungi reveals the divergence and evolution of species within the genus Claviceps are the result of varying mechanisms driving genome evolution and host range expansion.</title>
        <authorList>
            <person name="Wyka S.A."/>
            <person name="Mondo S.J."/>
            <person name="Liu M."/>
            <person name="Dettman J."/>
            <person name="Nalam V."/>
            <person name="Broders K.D."/>
        </authorList>
    </citation>
    <scope>NUCLEOTIDE SEQUENCE</scope>
    <source>
        <strain evidence="2">CCC 489</strain>
    </source>
</reference>
<dbReference type="OrthoDB" id="5600212at2759"/>
<dbReference type="Proteomes" id="UP000811619">
    <property type="component" value="Unassembled WGS sequence"/>
</dbReference>
<dbReference type="AlphaFoldDB" id="A0A8K0J169"/>
<proteinExistence type="predicted"/>
<sequence>MAAQDQASGPGAGPIPASMAPVGDGVLRALMNMAPMDAMDLSTWGTGPDAAMRG</sequence>
<gene>
    <name evidence="2" type="ORF">E4U42_008010</name>
</gene>
<accession>A0A8K0J169</accession>
<protein>
    <submittedName>
        <fullName evidence="2">Uncharacterized protein</fullName>
    </submittedName>
</protein>
<name>A0A8K0J169_9HYPO</name>
<comment type="caution">
    <text evidence="2">The sequence shown here is derived from an EMBL/GenBank/DDBJ whole genome shotgun (WGS) entry which is preliminary data.</text>
</comment>
<evidence type="ECO:0000313" key="2">
    <source>
        <dbReference type="EMBL" id="KAG5915522.1"/>
    </source>
</evidence>
<dbReference type="EMBL" id="SRPY01000974">
    <property type="protein sequence ID" value="KAG5915522.1"/>
    <property type="molecule type" value="Genomic_DNA"/>
</dbReference>
<organism evidence="2 3">
    <name type="scientific">Claviceps africana</name>
    <dbReference type="NCBI Taxonomy" id="83212"/>
    <lineage>
        <taxon>Eukaryota</taxon>
        <taxon>Fungi</taxon>
        <taxon>Dikarya</taxon>
        <taxon>Ascomycota</taxon>
        <taxon>Pezizomycotina</taxon>
        <taxon>Sordariomycetes</taxon>
        <taxon>Hypocreomycetidae</taxon>
        <taxon>Hypocreales</taxon>
        <taxon>Clavicipitaceae</taxon>
        <taxon>Claviceps</taxon>
    </lineage>
</organism>
<feature type="region of interest" description="Disordered" evidence="1">
    <location>
        <begin position="1"/>
        <end position="20"/>
    </location>
</feature>